<keyword evidence="1" id="KW-0472">Membrane</keyword>
<keyword evidence="1" id="KW-1133">Transmembrane helix</keyword>
<evidence type="ECO:0000313" key="3">
    <source>
        <dbReference type="Proteomes" id="UP001595764"/>
    </source>
</evidence>
<evidence type="ECO:0000256" key="1">
    <source>
        <dbReference type="SAM" id="Phobius"/>
    </source>
</evidence>
<keyword evidence="1" id="KW-0812">Transmembrane</keyword>
<dbReference type="Proteomes" id="UP001595764">
    <property type="component" value="Unassembled WGS sequence"/>
</dbReference>
<keyword evidence="3" id="KW-1185">Reference proteome</keyword>
<proteinExistence type="predicted"/>
<accession>A0ABV7QWV0</accession>
<name>A0ABV7QWV0_9PSEU</name>
<evidence type="ECO:0000313" key="2">
    <source>
        <dbReference type="EMBL" id="MFC3517638.1"/>
    </source>
</evidence>
<dbReference type="RefSeq" id="WP_377875653.1">
    <property type="nucleotide sequence ID" value="NZ_JBHMAY010000083.1"/>
</dbReference>
<organism evidence="2 3">
    <name type="scientific">Amycolatopsis halotolerans</name>
    <dbReference type="NCBI Taxonomy" id="330083"/>
    <lineage>
        <taxon>Bacteria</taxon>
        <taxon>Bacillati</taxon>
        <taxon>Actinomycetota</taxon>
        <taxon>Actinomycetes</taxon>
        <taxon>Pseudonocardiales</taxon>
        <taxon>Pseudonocardiaceae</taxon>
        <taxon>Amycolatopsis</taxon>
    </lineage>
</organism>
<protein>
    <submittedName>
        <fullName evidence="2">Uncharacterized protein</fullName>
    </submittedName>
</protein>
<dbReference type="EMBL" id="JBHRWI010000081">
    <property type="protein sequence ID" value="MFC3517638.1"/>
    <property type="molecule type" value="Genomic_DNA"/>
</dbReference>
<gene>
    <name evidence="2" type="ORF">ACFORO_46285</name>
</gene>
<feature type="transmembrane region" description="Helical" evidence="1">
    <location>
        <begin position="24"/>
        <end position="44"/>
    </location>
</feature>
<reference evidence="3" key="1">
    <citation type="journal article" date="2019" name="Int. J. Syst. Evol. Microbiol.">
        <title>The Global Catalogue of Microorganisms (GCM) 10K type strain sequencing project: providing services to taxonomists for standard genome sequencing and annotation.</title>
        <authorList>
            <consortium name="The Broad Institute Genomics Platform"/>
            <consortium name="The Broad Institute Genome Sequencing Center for Infectious Disease"/>
            <person name="Wu L."/>
            <person name="Ma J."/>
        </authorList>
    </citation>
    <scope>NUCLEOTIDE SEQUENCE [LARGE SCALE GENOMIC DNA]</scope>
    <source>
        <strain evidence="3">CGMCC 4.7682</strain>
    </source>
</reference>
<sequence length="57" mass="5918">MSVTRVAPAVVSAAAIGVAPFHGVLWFVLTAVGLIAMAFTVRSVRLRTNGSRGRHAA</sequence>
<comment type="caution">
    <text evidence="2">The sequence shown here is derived from an EMBL/GenBank/DDBJ whole genome shotgun (WGS) entry which is preliminary data.</text>
</comment>